<dbReference type="GO" id="GO:0030638">
    <property type="term" value="P:polyketide metabolic process"/>
    <property type="evidence" value="ECO:0007669"/>
    <property type="project" value="InterPro"/>
</dbReference>
<dbReference type="InterPro" id="IPR009959">
    <property type="entry name" value="Cyclase_SnoaL-like"/>
</dbReference>
<evidence type="ECO:0000313" key="1">
    <source>
        <dbReference type="EMBL" id="CAB4548632.1"/>
    </source>
</evidence>
<dbReference type="PANTHER" id="PTHR38436:SF1">
    <property type="entry name" value="ESTER CYCLASE"/>
    <property type="match status" value="1"/>
</dbReference>
<dbReference type="EMBL" id="CAEZVG010000080">
    <property type="protein sequence ID" value="CAB4629882.1"/>
    <property type="molecule type" value="Genomic_DNA"/>
</dbReference>
<gene>
    <name evidence="1" type="ORF">UFOPK1440_00970</name>
    <name evidence="2" type="ORF">UFOPK1946_01063</name>
</gene>
<dbReference type="InterPro" id="IPR032710">
    <property type="entry name" value="NTF2-like_dom_sf"/>
</dbReference>
<dbReference type="PANTHER" id="PTHR38436">
    <property type="entry name" value="POLYKETIDE CYCLASE SNOAL-LIKE DOMAIN"/>
    <property type="match status" value="1"/>
</dbReference>
<dbReference type="AlphaFoldDB" id="A0A6J6IYR6"/>
<dbReference type="EMBL" id="CAEZSP010000060">
    <property type="protein sequence ID" value="CAB4548632.1"/>
    <property type="molecule type" value="Genomic_DNA"/>
</dbReference>
<evidence type="ECO:0000313" key="2">
    <source>
        <dbReference type="EMBL" id="CAB4629882.1"/>
    </source>
</evidence>
<dbReference type="Pfam" id="PF07366">
    <property type="entry name" value="SnoaL"/>
    <property type="match status" value="1"/>
</dbReference>
<name>A0A6J6IYR6_9ZZZZ</name>
<protein>
    <submittedName>
        <fullName evidence="2">Unannotated protein</fullName>
    </submittedName>
</protein>
<organism evidence="2">
    <name type="scientific">freshwater metagenome</name>
    <dbReference type="NCBI Taxonomy" id="449393"/>
    <lineage>
        <taxon>unclassified sequences</taxon>
        <taxon>metagenomes</taxon>
        <taxon>ecological metagenomes</taxon>
    </lineage>
</organism>
<accession>A0A6J6IYR6</accession>
<dbReference type="SUPFAM" id="SSF54427">
    <property type="entry name" value="NTF2-like"/>
    <property type="match status" value="1"/>
</dbReference>
<dbReference type="Gene3D" id="3.10.450.50">
    <property type="match status" value="1"/>
</dbReference>
<reference evidence="2" key="1">
    <citation type="submission" date="2020-05" db="EMBL/GenBank/DDBJ databases">
        <authorList>
            <person name="Chiriac C."/>
            <person name="Salcher M."/>
            <person name="Ghai R."/>
            <person name="Kavagutti S V."/>
        </authorList>
    </citation>
    <scope>NUCLEOTIDE SEQUENCE</scope>
</reference>
<proteinExistence type="predicted"/>
<sequence>MSSLEENRQAAADFFEQIWNQRDESAIDRFIALDAAGNDPKFGVGRESFRAQWKIWQAAFPDLHFDVREILAEGDRVVTRWHLTGTHSGIDYMGKKASGAKIAVDGVSIDTIKDGIVLDGFDAWDALGFREQLGLIQPL</sequence>